<dbReference type="Proteomes" id="UP000075260">
    <property type="component" value="Unassembled WGS sequence"/>
</dbReference>
<comment type="caution">
    <text evidence="3">The sequence shown here is derived from an EMBL/GenBank/DDBJ whole genome shotgun (WGS) entry which is preliminary data.</text>
</comment>
<evidence type="ECO:0000259" key="2">
    <source>
        <dbReference type="PROSITE" id="PS50801"/>
    </source>
</evidence>
<organism evidence="3 4">
    <name type="scientific">Sorangium cellulosum</name>
    <name type="common">Polyangium cellulosum</name>
    <dbReference type="NCBI Taxonomy" id="56"/>
    <lineage>
        <taxon>Bacteria</taxon>
        <taxon>Pseudomonadati</taxon>
        <taxon>Myxococcota</taxon>
        <taxon>Polyangia</taxon>
        <taxon>Polyangiales</taxon>
        <taxon>Polyangiaceae</taxon>
        <taxon>Sorangium</taxon>
    </lineage>
</organism>
<dbReference type="InterPro" id="IPR051932">
    <property type="entry name" value="Bact_StressResp_Reg"/>
</dbReference>
<accession>A0A150Q3S7</accession>
<dbReference type="InterPro" id="IPR036513">
    <property type="entry name" value="STAS_dom_sf"/>
</dbReference>
<dbReference type="PROSITE" id="PS50801">
    <property type="entry name" value="STAS"/>
    <property type="match status" value="1"/>
</dbReference>
<feature type="domain" description="STAS" evidence="2">
    <location>
        <begin position="1"/>
        <end position="101"/>
    </location>
</feature>
<dbReference type="CDD" id="cd07041">
    <property type="entry name" value="STAS_RsbR_RsbS_like"/>
    <property type="match status" value="1"/>
</dbReference>
<dbReference type="PANTHER" id="PTHR33745">
    <property type="entry name" value="RSBT ANTAGONIST PROTEIN RSBS-RELATED"/>
    <property type="match status" value="1"/>
</dbReference>
<dbReference type="SUPFAM" id="SSF52091">
    <property type="entry name" value="SpoIIaa-like"/>
    <property type="match status" value="1"/>
</dbReference>
<dbReference type="AlphaFoldDB" id="A0A150Q3S7"/>
<evidence type="ECO:0000313" key="3">
    <source>
        <dbReference type="EMBL" id="KYF62228.1"/>
    </source>
</evidence>
<name>A0A150Q3S7_SORCE</name>
<evidence type="ECO:0000313" key="4">
    <source>
        <dbReference type="Proteomes" id="UP000075260"/>
    </source>
</evidence>
<sequence>MVMPLVGIVDAQRADQVLSTLLDGLSRTQASVAILDVTGVSLIDSHVASVLVHAAKAVALLGARVVLTGLRPEVARTLVKLDVPWGNIVMRGTLQSGIAYATSAERGPSAP</sequence>
<dbReference type="InterPro" id="IPR002645">
    <property type="entry name" value="STAS_dom"/>
</dbReference>
<proteinExistence type="predicted"/>
<gene>
    <name evidence="3" type="ORF">BE15_06330</name>
</gene>
<dbReference type="PANTHER" id="PTHR33745:SF3">
    <property type="entry name" value="RSBT CO-ANTAGONIST PROTEIN RSBRC"/>
    <property type="match status" value="1"/>
</dbReference>
<dbReference type="Pfam" id="PF01740">
    <property type="entry name" value="STAS"/>
    <property type="match status" value="1"/>
</dbReference>
<protein>
    <recommendedName>
        <fullName evidence="2">STAS domain-containing protein</fullName>
    </recommendedName>
</protein>
<dbReference type="EMBL" id="JEMA01001114">
    <property type="protein sequence ID" value="KYF62228.1"/>
    <property type="molecule type" value="Genomic_DNA"/>
</dbReference>
<dbReference type="Gene3D" id="3.30.750.24">
    <property type="entry name" value="STAS domain"/>
    <property type="match status" value="1"/>
</dbReference>
<evidence type="ECO:0000256" key="1">
    <source>
        <dbReference type="ARBA" id="ARBA00022553"/>
    </source>
</evidence>
<reference evidence="3 4" key="1">
    <citation type="submission" date="2014-02" db="EMBL/GenBank/DDBJ databases">
        <title>The small core and large imbalanced accessory genome model reveals a collaborative survival strategy of Sorangium cellulosum strains in nature.</title>
        <authorList>
            <person name="Han K."/>
            <person name="Peng R."/>
            <person name="Blom J."/>
            <person name="Li Y.-Z."/>
        </authorList>
    </citation>
    <scope>NUCLEOTIDE SEQUENCE [LARGE SCALE GENOMIC DNA]</scope>
    <source>
        <strain evidence="3 4">So0008-312</strain>
    </source>
</reference>
<keyword evidence="1" id="KW-0597">Phosphoprotein</keyword>